<reference evidence="1 2" key="1">
    <citation type="journal article" date="2010" name="Environ. Microbiol.">
        <title>Genomic analysis of oceanic cyanobacterial myoviruses compared with T4-like myoviruses from diverse hosts and environments.</title>
        <authorList>
            <person name="Sullivan M.B."/>
            <person name="Huang K.H."/>
            <person name="Ignacio-Espinoza J.C."/>
            <person name="Berlin A.M."/>
            <person name="Kelly L."/>
            <person name="Weigele P.R."/>
            <person name="DeFrancesco A.S."/>
            <person name="Kern S.E."/>
            <person name="Thompson L.R."/>
            <person name="Young S."/>
            <person name="Yandava C."/>
            <person name="Fu R."/>
            <person name="Krastins B."/>
            <person name="Chase M."/>
            <person name="Sarracino D."/>
            <person name="Osburne M.S."/>
            <person name="Henn M.R."/>
            <person name="Chisholm S.W."/>
        </authorList>
    </citation>
    <scope>NUCLEOTIDE SEQUENCE [LARGE SCALE GENOMIC DNA]</scope>
    <source>
        <strain evidence="1">6501-1</strain>
    </source>
</reference>
<keyword evidence="2" id="KW-1185">Reference proteome</keyword>
<evidence type="ECO:0000313" key="1">
    <source>
        <dbReference type="EMBL" id="ADO97305.1"/>
    </source>
</evidence>
<sequence length="76" mass="8220">MKLNVSFIKGLSPNFRTSIEDTLELKGYLTVTGQSYIHLPYGIAANRPAGGPVGSLRVNTTNGNLEYFNGTDWGSV</sequence>
<dbReference type="EMBL" id="GU071094">
    <property type="protein sequence ID" value="ADO97305.1"/>
    <property type="molecule type" value="Genomic_DNA"/>
</dbReference>
<dbReference type="Proteomes" id="UP000006523">
    <property type="component" value="Segment"/>
</dbReference>
<evidence type="ECO:0000313" key="2">
    <source>
        <dbReference type="Proteomes" id="UP000006523"/>
    </source>
</evidence>
<dbReference type="KEGG" id="vg:10327583"/>
<dbReference type="OrthoDB" id="29359at10239"/>
<proteinExistence type="predicted"/>
<name>E3SI52_9CAUD</name>
<organism evidence="1 2">
    <name type="scientific">Synechococcus phage S-SM1</name>
    <dbReference type="NCBI Taxonomy" id="444859"/>
    <lineage>
        <taxon>Viruses</taxon>
        <taxon>Duplodnaviria</taxon>
        <taxon>Heunggongvirae</taxon>
        <taxon>Uroviricota</taxon>
        <taxon>Caudoviricetes</taxon>
        <taxon>Pantevenvirales</taxon>
        <taxon>Kyanoviridae</taxon>
        <taxon>Thetisvirus</taxon>
        <taxon>Thetisvirus ssm1</taxon>
    </lineage>
</organism>
<dbReference type="GeneID" id="10327583"/>
<protein>
    <submittedName>
        <fullName evidence="1">Uncharacterized protein</fullName>
    </submittedName>
</protein>
<accession>E3SI52</accession>
<dbReference type="RefSeq" id="YP_004322936.1">
    <property type="nucleotide sequence ID" value="NC_015282.1"/>
</dbReference>
<gene>
    <name evidence="1" type="ORF">SSM1_045</name>
</gene>